<dbReference type="PANTHER" id="PTHR31319:SF39">
    <property type="entry name" value="ZINC FINGER PROTEIN CONSTANS-LIKE 1"/>
    <property type="match status" value="1"/>
</dbReference>
<dbReference type="Proteomes" id="UP000823775">
    <property type="component" value="Unassembled WGS sequence"/>
</dbReference>
<gene>
    <name evidence="6" type="primary">COL2_1</name>
    <name evidence="6" type="ORF">HAX54_011161</name>
</gene>
<dbReference type="EMBL" id="JACEIK010001630">
    <property type="protein sequence ID" value="MCD7470924.1"/>
    <property type="molecule type" value="Genomic_DNA"/>
</dbReference>
<keyword evidence="2 3" id="KW-0539">Nucleus</keyword>
<proteinExistence type="predicted"/>
<reference evidence="6 7" key="1">
    <citation type="journal article" date="2021" name="BMC Genomics">
        <title>Datura genome reveals duplications of psychoactive alkaloid biosynthetic genes and high mutation rate following tissue culture.</title>
        <authorList>
            <person name="Rajewski A."/>
            <person name="Carter-House D."/>
            <person name="Stajich J."/>
            <person name="Litt A."/>
        </authorList>
    </citation>
    <scope>NUCLEOTIDE SEQUENCE [LARGE SCALE GENOMIC DNA]</scope>
    <source>
        <strain evidence="6">AR-01</strain>
    </source>
</reference>
<evidence type="ECO:0000256" key="2">
    <source>
        <dbReference type="ARBA" id="ARBA00023242"/>
    </source>
</evidence>
<name>A0ABS8THE5_DATST</name>
<protein>
    <submittedName>
        <fullName evidence="6">Zinc finger protein</fullName>
    </submittedName>
</protein>
<organism evidence="6 7">
    <name type="scientific">Datura stramonium</name>
    <name type="common">Jimsonweed</name>
    <name type="synonym">Common thornapple</name>
    <dbReference type="NCBI Taxonomy" id="4076"/>
    <lineage>
        <taxon>Eukaryota</taxon>
        <taxon>Viridiplantae</taxon>
        <taxon>Streptophyta</taxon>
        <taxon>Embryophyta</taxon>
        <taxon>Tracheophyta</taxon>
        <taxon>Spermatophyta</taxon>
        <taxon>Magnoliopsida</taxon>
        <taxon>eudicotyledons</taxon>
        <taxon>Gunneridae</taxon>
        <taxon>Pentapetalae</taxon>
        <taxon>asterids</taxon>
        <taxon>lamiids</taxon>
        <taxon>Solanales</taxon>
        <taxon>Solanaceae</taxon>
        <taxon>Solanoideae</taxon>
        <taxon>Datureae</taxon>
        <taxon>Datura</taxon>
    </lineage>
</organism>
<feature type="domain" description="CCT" evidence="5">
    <location>
        <begin position="108"/>
        <end position="150"/>
    </location>
</feature>
<accession>A0ABS8THE5</accession>
<feature type="region of interest" description="Disordered" evidence="4">
    <location>
        <begin position="42"/>
        <end position="77"/>
    </location>
</feature>
<evidence type="ECO:0000256" key="1">
    <source>
        <dbReference type="ARBA" id="ARBA00004123"/>
    </source>
</evidence>
<dbReference type="Pfam" id="PF06203">
    <property type="entry name" value="CCT"/>
    <property type="match status" value="1"/>
</dbReference>
<sequence>MSIPGSLYGPPAVDTVGGVDDYLDLMGYGGDSQFNDQYSVNQQQHCSVPQKSYGGDSVVPVRDGQEKSPNSLPPATAVATPKFSAENGVSVTSVDASVVPESALTPMDRSQSLRYREKKKNRKFEKTIRYASRKAYAETRPRIKGRFAKRTDVEAEVNQMFSTQLLADSSYGIVPIMPNTTNRRLTTSS</sequence>
<comment type="subcellular location">
    <subcellularLocation>
        <location evidence="1 3">Nucleus</location>
    </subcellularLocation>
</comment>
<dbReference type="InterPro" id="IPR045281">
    <property type="entry name" value="CONSTANS-like"/>
</dbReference>
<dbReference type="PROSITE" id="PS51017">
    <property type="entry name" value="CCT"/>
    <property type="match status" value="1"/>
</dbReference>
<evidence type="ECO:0000313" key="6">
    <source>
        <dbReference type="EMBL" id="MCD7470924.1"/>
    </source>
</evidence>
<dbReference type="InterPro" id="IPR010402">
    <property type="entry name" value="CCT_domain"/>
</dbReference>
<evidence type="ECO:0000256" key="3">
    <source>
        <dbReference type="PROSITE-ProRule" id="PRU00357"/>
    </source>
</evidence>
<keyword evidence="7" id="KW-1185">Reference proteome</keyword>
<evidence type="ECO:0000256" key="4">
    <source>
        <dbReference type="SAM" id="MobiDB-lite"/>
    </source>
</evidence>
<dbReference type="PANTHER" id="PTHR31319">
    <property type="entry name" value="ZINC FINGER PROTEIN CONSTANS-LIKE 4"/>
    <property type="match status" value="1"/>
</dbReference>
<evidence type="ECO:0000259" key="5">
    <source>
        <dbReference type="PROSITE" id="PS51017"/>
    </source>
</evidence>
<comment type="caution">
    <text evidence="6">The sequence shown here is derived from an EMBL/GenBank/DDBJ whole genome shotgun (WGS) entry which is preliminary data.</text>
</comment>
<evidence type="ECO:0000313" key="7">
    <source>
        <dbReference type="Proteomes" id="UP000823775"/>
    </source>
</evidence>